<evidence type="ECO:0000256" key="2">
    <source>
        <dbReference type="ARBA" id="ARBA00022801"/>
    </source>
</evidence>
<dbReference type="Pfam" id="PF00975">
    <property type="entry name" value="Thioesterase"/>
    <property type="match status" value="1"/>
</dbReference>
<evidence type="ECO:0000259" key="3">
    <source>
        <dbReference type="SMART" id="SM00824"/>
    </source>
</evidence>
<organism evidence="4 5">
    <name type="scientific">Streptomyces violaceusniger</name>
    <dbReference type="NCBI Taxonomy" id="68280"/>
    <lineage>
        <taxon>Bacteria</taxon>
        <taxon>Bacillati</taxon>
        <taxon>Actinomycetota</taxon>
        <taxon>Actinomycetes</taxon>
        <taxon>Kitasatosporales</taxon>
        <taxon>Streptomycetaceae</taxon>
        <taxon>Streptomyces</taxon>
        <taxon>Streptomyces violaceusniger group</taxon>
    </lineage>
</organism>
<dbReference type="Proteomes" id="UP000301309">
    <property type="component" value="Unassembled WGS sequence"/>
</dbReference>
<dbReference type="SUPFAM" id="SSF53474">
    <property type="entry name" value="alpha/beta-Hydrolases"/>
    <property type="match status" value="1"/>
</dbReference>
<accession>A0A4D4L7Z9</accession>
<dbReference type="InterPro" id="IPR029058">
    <property type="entry name" value="AB_hydrolase_fold"/>
</dbReference>
<evidence type="ECO:0000313" key="5">
    <source>
        <dbReference type="Proteomes" id="UP000301309"/>
    </source>
</evidence>
<dbReference type="GO" id="GO:0016787">
    <property type="term" value="F:hydrolase activity"/>
    <property type="evidence" value="ECO:0007669"/>
    <property type="project" value="UniProtKB-KW"/>
</dbReference>
<comment type="caution">
    <text evidence="4">The sequence shown here is derived from an EMBL/GenBank/DDBJ whole genome shotgun (WGS) entry which is preliminary data.</text>
</comment>
<dbReference type="PANTHER" id="PTHR11487">
    <property type="entry name" value="THIOESTERASE"/>
    <property type="match status" value="1"/>
</dbReference>
<sequence>MVPQVPGGQAAGPAAVPAACGGSASFFHSWGHALGADIEVLAARYPGRQERIAEPCVESMESLAESITHELLPYTDVPLAVFGHSMGASLAYEVGVRLEKRYGTALRGLFVSCRQAPHRVEPERHDLRGDEAVVAEVRRLGGTDPGLLTDPDLRELLLPAMRADFRVVGTYEARPVIPLGCPVVGYLGESDPDVTEGDMRAWRDATTVEFDLRTFSGGHFYLADEKESVVRDIAGRLA</sequence>
<comment type="similarity">
    <text evidence="1">Belongs to the thioesterase family.</text>
</comment>
<gene>
    <name evidence="4" type="ORF">SVIO_052610</name>
</gene>
<reference evidence="4 5" key="1">
    <citation type="journal article" date="2020" name="Int. J. Syst. Evol. Microbiol.">
        <title>Reclassification of Streptomyces castelarensis and Streptomyces sporoclivatus as later heterotypic synonyms of Streptomyces antimycoticus.</title>
        <authorList>
            <person name="Komaki H."/>
            <person name="Tamura T."/>
        </authorList>
    </citation>
    <scope>NUCLEOTIDE SEQUENCE [LARGE SCALE GENOMIC DNA]</scope>
    <source>
        <strain evidence="4 5">NBRC 13459</strain>
    </source>
</reference>
<name>A0A4D4L7Z9_STRVO</name>
<dbReference type="PANTHER" id="PTHR11487:SF0">
    <property type="entry name" value="S-ACYL FATTY ACID SYNTHASE THIOESTERASE, MEDIUM CHAIN"/>
    <property type="match status" value="1"/>
</dbReference>
<evidence type="ECO:0000313" key="4">
    <source>
        <dbReference type="EMBL" id="GDY54638.1"/>
    </source>
</evidence>
<keyword evidence="2" id="KW-0378">Hydrolase</keyword>
<dbReference type="InterPro" id="IPR012223">
    <property type="entry name" value="TEII"/>
</dbReference>
<protein>
    <submittedName>
        <fullName evidence="4">Thioesterase</fullName>
    </submittedName>
</protein>
<dbReference type="Gene3D" id="3.40.50.1820">
    <property type="entry name" value="alpha/beta hydrolase"/>
    <property type="match status" value="1"/>
</dbReference>
<evidence type="ECO:0000256" key="1">
    <source>
        <dbReference type="ARBA" id="ARBA00007169"/>
    </source>
</evidence>
<keyword evidence="5" id="KW-1185">Reference proteome</keyword>
<feature type="domain" description="Thioesterase TesA-like" evidence="3">
    <location>
        <begin position="14"/>
        <end position="237"/>
    </location>
</feature>
<dbReference type="InterPro" id="IPR020802">
    <property type="entry name" value="TesA-like"/>
</dbReference>
<dbReference type="EMBL" id="BJHW01000001">
    <property type="protein sequence ID" value="GDY54638.1"/>
    <property type="molecule type" value="Genomic_DNA"/>
</dbReference>
<proteinExistence type="inferred from homology"/>
<dbReference type="GO" id="GO:0008610">
    <property type="term" value="P:lipid biosynthetic process"/>
    <property type="evidence" value="ECO:0007669"/>
    <property type="project" value="TreeGrafter"/>
</dbReference>
<dbReference type="AlphaFoldDB" id="A0A4D4L7Z9"/>
<dbReference type="InterPro" id="IPR001031">
    <property type="entry name" value="Thioesterase"/>
</dbReference>
<dbReference type="SMART" id="SM00824">
    <property type="entry name" value="PKS_TE"/>
    <property type="match status" value="1"/>
</dbReference>